<comment type="caution">
    <text evidence="2">The sequence shown here is derived from an EMBL/GenBank/DDBJ whole genome shotgun (WGS) entry which is preliminary data.</text>
</comment>
<accession>A0ABN9WTE1</accession>
<reference evidence="2" key="1">
    <citation type="submission" date="2023-10" db="EMBL/GenBank/DDBJ databases">
        <authorList>
            <person name="Chen Y."/>
            <person name="Shah S."/>
            <person name="Dougan E. K."/>
            <person name="Thang M."/>
            <person name="Chan C."/>
        </authorList>
    </citation>
    <scope>NUCLEOTIDE SEQUENCE [LARGE SCALE GENOMIC DNA]</scope>
</reference>
<protein>
    <submittedName>
        <fullName evidence="2">Uncharacterized protein</fullName>
    </submittedName>
</protein>
<dbReference type="EMBL" id="CAUYUJ010019293">
    <property type="protein sequence ID" value="CAK0890069.1"/>
    <property type="molecule type" value="Genomic_DNA"/>
</dbReference>
<evidence type="ECO:0000313" key="3">
    <source>
        <dbReference type="Proteomes" id="UP001189429"/>
    </source>
</evidence>
<feature type="region of interest" description="Disordered" evidence="1">
    <location>
        <begin position="1"/>
        <end position="21"/>
    </location>
</feature>
<organism evidence="2 3">
    <name type="scientific">Prorocentrum cordatum</name>
    <dbReference type="NCBI Taxonomy" id="2364126"/>
    <lineage>
        <taxon>Eukaryota</taxon>
        <taxon>Sar</taxon>
        <taxon>Alveolata</taxon>
        <taxon>Dinophyceae</taxon>
        <taxon>Prorocentrales</taxon>
        <taxon>Prorocentraceae</taxon>
        <taxon>Prorocentrum</taxon>
    </lineage>
</organism>
<sequence>MMNWGRPRRLGGELRPATTKQNDVVEDSWADGGKRKKETRHNLKLLALRAERQKFMRMPVSLFFETRGSFVRKPAALPSGSRRVKVGAGRRVLAMVSRWATHGRYILDCYVRRGSQSKLPACTQSKE</sequence>
<evidence type="ECO:0000256" key="1">
    <source>
        <dbReference type="SAM" id="MobiDB-lite"/>
    </source>
</evidence>
<proteinExistence type="predicted"/>
<keyword evidence="3" id="KW-1185">Reference proteome</keyword>
<gene>
    <name evidence="2" type="ORF">PCOR1329_LOCUS70395</name>
</gene>
<evidence type="ECO:0000313" key="2">
    <source>
        <dbReference type="EMBL" id="CAK0890069.1"/>
    </source>
</evidence>
<name>A0ABN9WTE1_9DINO</name>
<dbReference type="Proteomes" id="UP001189429">
    <property type="component" value="Unassembled WGS sequence"/>
</dbReference>